<evidence type="ECO:0000313" key="7">
    <source>
        <dbReference type="Proteomes" id="UP000093629"/>
    </source>
</evidence>
<name>A0A1A3NC28_MYCAS</name>
<keyword evidence="7" id="KW-1185">Reference proteome</keyword>
<evidence type="ECO:0008006" key="8">
    <source>
        <dbReference type="Google" id="ProtNLM"/>
    </source>
</evidence>
<dbReference type="PANTHER" id="PTHR46766">
    <property type="entry name" value="GLUTAMINE-RICH PROTEIN 2"/>
    <property type="match status" value="1"/>
</dbReference>
<evidence type="ECO:0000256" key="3">
    <source>
        <dbReference type="SAM" id="Phobius"/>
    </source>
</evidence>
<dbReference type="EMBL" id="LZLQ01000023">
    <property type="protein sequence ID" value="OBK18880.1"/>
    <property type="molecule type" value="Genomic_DNA"/>
</dbReference>
<keyword evidence="3" id="KW-1133">Transmembrane helix</keyword>
<feature type="domain" description="PPE-PPW subfamily C-terminal" evidence="5">
    <location>
        <begin position="506"/>
        <end position="551"/>
    </location>
</feature>
<protein>
    <recommendedName>
        <fullName evidence="8">PPE family domain-containing protein</fullName>
    </recommendedName>
</protein>
<dbReference type="SUPFAM" id="SSF140459">
    <property type="entry name" value="PE/PPE dimer-like"/>
    <property type="match status" value="1"/>
</dbReference>
<dbReference type="Proteomes" id="UP000093629">
    <property type="component" value="Unassembled WGS sequence"/>
</dbReference>
<evidence type="ECO:0000259" key="4">
    <source>
        <dbReference type="Pfam" id="PF00823"/>
    </source>
</evidence>
<dbReference type="RefSeq" id="WP_065157286.1">
    <property type="nucleotide sequence ID" value="NZ_LZLQ01000023.1"/>
</dbReference>
<feature type="transmembrane region" description="Helical" evidence="3">
    <location>
        <begin position="328"/>
        <end position="353"/>
    </location>
</feature>
<feature type="compositionally biased region" description="Low complexity" evidence="2">
    <location>
        <begin position="517"/>
        <end position="529"/>
    </location>
</feature>
<feature type="compositionally biased region" description="Low complexity" evidence="2">
    <location>
        <begin position="385"/>
        <end position="404"/>
    </location>
</feature>
<reference evidence="7" key="1">
    <citation type="submission" date="2016-06" db="EMBL/GenBank/DDBJ databases">
        <authorList>
            <person name="Sutton G."/>
            <person name="Brinkac L."/>
            <person name="Sanka R."/>
            <person name="Adams M."/>
            <person name="Lau E."/>
            <person name="Garcia-Basteiro A."/>
            <person name="Lopez-Varela E."/>
            <person name="Palencia S."/>
        </authorList>
    </citation>
    <scope>NUCLEOTIDE SEQUENCE [LARGE SCALE GENOMIC DNA]</scope>
    <source>
        <strain evidence="7">1245139.5</strain>
    </source>
</reference>
<dbReference type="FunFam" id="1.20.1260.20:FF:000001">
    <property type="entry name" value="PPE family protein PPE41"/>
    <property type="match status" value="1"/>
</dbReference>
<feature type="transmembrane region" description="Helical" evidence="3">
    <location>
        <begin position="242"/>
        <end position="264"/>
    </location>
</feature>
<comment type="caution">
    <text evidence="6">The sequence shown here is derived from an EMBL/GenBank/DDBJ whole genome shotgun (WGS) entry which is preliminary data.</text>
</comment>
<dbReference type="AlphaFoldDB" id="A0A1A3NC28"/>
<comment type="similarity">
    <text evidence="1">Belongs to the mycobacterial PPE family.</text>
</comment>
<evidence type="ECO:0000256" key="1">
    <source>
        <dbReference type="ARBA" id="ARBA00010652"/>
    </source>
</evidence>
<feature type="region of interest" description="Disordered" evidence="2">
    <location>
        <begin position="451"/>
        <end position="559"/>
    </location>
</feature>
<feature type="domain" description="PPE" evidence="4">
    <location>
        <begin position="6"/>
        <end position="169"/>
    </location>
</feature>
<dbReference type="GO" id="GO:0052572">
    <property type="term" value="P:response to host immune response"/>
    <property type="evidence" value="ECO:0007669"/>
    <property type="project" value="TreeGrafter"/>
</dbReference>
<keyword evidence="3" id="KW-0472">Membrane</keyword>
<dbReference type="InterPro" id="IPR000030">
    <property type="entry name" value="PPE_dom"/>
</dbReference>
<dbReference type="OrthoDB" id="4753487at2"/>
<dbReference type="PANTHER" id="PTHR46766:SF1">
    <property type="entry name" value="GLUTAMINE-RICH PROTEIN 2"/>
    <property type="match status" value="1"/>
</dbReference>
<dbReference type="Pfam" id="PF18878">
    <property type="entry name" value="PPE-PPW"/>
    <property type="match status" value="1"/>
</dbReference>
<keyword evidence="3" id="KW-0812">Transmembrane</keyword>
<sequence length="559" mass="57415">MTAPIWMAAPPEVHSALLSSGPGPGPLLAAAAAWNSLATEYAQTAQELAAMLGAVQGGSWDGGTGVAYVAAHAPYLGWLTQASAQSAAVAGQQATAAAAWTTALAAMPTLAELAANHATHAALLATNFFGINTIPIALNEADYLRMWIQAATVMSTYQQVTTALLAAVPRPIEAPQIVELAQQLADAINARLPLPADRQNDFFDWLEQSGYIRFYDEYIQPLIDALFESPYLQSMFGGFDPYLPILGNPLSFLSPFNIAFALGYPMDIGTYAALLSQTFFYISLDLTAAIASGNPATIGFTILFTTVEAIGTIITDTIALLKTLLEQTLVLITVLVPMLTAPLVPLVAGGVLAPIGIKGLAALVAVPPPPPPVTPAAPALAALAPSVPTSSPAPTPAGVEATTPAPTPGTSPPPTAAPPTVTGAGLGAHLDASGYLVADLSSVAKRAAATGAKKSAPEPEQAEIPATAATPQEPGGAPRRRRTKVAQLGRGYEYMDLEPESDAPIASGRGAGIPGFTGTAARRPAPAAGLTTLAGDEFGNNPRMPMLPGTWDGDPEESR</sequence>
<organism evidence="6 7">
    <name type="scientific">Mycobacterium asiaticum</name>
    <dbReference type="NCBI Taxonomy" id="1790"/>
    <lineage>
        <taxon>Bacteria</taxon>
        <taxon>Bacillati</taxon>
        <taxon>Actinomycetota</taxon>
        <taxon>Actinomycetes</taxon>
        <taxon>Mycobacteriales</taxon>
        <taxon>Mycobacteriaceae</taxon>
        <taxon>Mycobacterium</taxon>
    </lineage>
</organism>
<dbReference type="Gene3D" id="1.20.1260.20">
    <property type="entry name" value="PPE superfamily"/>
    <property type="match status" value="1"/>
</dbReference>
<dbReference type="InterPro" id="IPR043641">
    <property type="entry name" value="PPE-PPW_C"/>
</dbReference>
<dbReference type="Pfam" id="PF00823">
    <property type="entry name" value="PPE"/>
    <property type="match status" value="1"/>
</dbReference>
<gene>
    <name evidence="6" type="ORF">A5636_19820</name>
</gene>
<proteinExistence type="inferred from homology"/>
<accession>A0A1A3NC28</accession>
<feature type="transmembrane region" description="Helical" evidence="3">
    <location>
        <begin position="271"/>
        <end position="292"/>
    </location>
</feature>
<feature type="transmembrane region" description="Helical" evidence="3">
    <location>
        <begin position="298"/>
        <end position="321"/>
    </location>
</feature>
<dbReference type="InterPro" id="IPR038332">
    <property type="entry name" value="PPE_sf"/>
</dbReference>
<feature type="compositionally biased region" description="Pro residues" evidence="2">
    <location>
        <begin position="405"/>
        <end position="417"/>
    </location>
</feature>
<feature type="region of interest" description="Disordered" evidence="2">
    <location>
        <begin position="385"/>
        <end position="425"/>
    </location>
</feature>
<evidence type="ECO:0000256" key="2">
    <source>
        <dbReference type="SAM" id="MobiDB-lite"/>
    </source>
</evidence>
<evidence type="ECO:0000259" key="5">
    <source>
        <dbReference type="Pfam" id="PF18878"/>
    </source>
</evidence>
<evidence type="ECO:0000313" key="6">
    <source>
        <dbReference type="EMBL" id="OBK18880.1"/>
    </source>
</evidence>